<sequence>MKREGFCFVEEAKPVLQYGLENREPQAAGRVAVQTRVSSSAGWLGDVELSGGVDGGAISFIGRSLQCGSVARELERPCTLQQTGIGICLVVRIMEREGFCFVEEPKPVLQYGLENGEPQAVGRVAVQAVRLLEASEMNLNREWLAMRRVAVQAEVCSPEYWLGDIELSGMVAVVRIMEREGFCFVEEPKPVLQYGLENREPQAVGRGAVQAVRLLEASEVNCTAGWEGWEFTAGRGGSVSK</sequence>
<proteinExistence type="predicted"/>
<organism evidence="1 2">
    <name type="scientific">Eimeria mitis</name>
    <dbReference type="NCBI Taxonomy" id="44415"/>
    <lineage>
        <taxon>Eukaryota</taxon>
        <taxon>Sar</taxon>
        <taxon>Alveolata</taxon>
        <taxon>Apicomplexa</taxon>
        <taxon>Conoidasida</taxon>
        <taxon>Coccidia</taxon>
        <taxon>Eucoccidiorida</taxon>
        <taxon>Eimeriorina</taxon>
        <taxon>Eimeriidae</taxon>
        <taxon>Eimeria</taxon>
    </lineage>
</organism>
<evidence type="ECO:0000313" key="2">
    <source>
        <dbReference type="Proteomes" id="UP000030744"/>
    </source>
</evidence>
<dbReference type="VEuPathDB" id="ToxoDB:EMH_0086760"/>
<dbReference type="RefSeq" id="XP_013356529.1">
    <property type="nucleotide sequence ID" value="XM_013501075.1"/>
</dbReference>
<gene>
    <name evidence="1" type="ORF">EMH_0086760</name>
</gene>
<protein>
    <submittedName>
        <fullName evidence="1">Uncharacterized protein</fullName>
    </submittedName>
</protein>
<reference evidence="1" key="2">
    <citation type="submission" date="2013-10" db="EMBL/GenBank/DDBJ databases">
        <authorList>
            <person name="Aslett M."/>
        </authorList>
    </citation>
    <scope>NUCLEOTIDE SEQUENCE [LARGE SCALE GENOMIC DNA]</scope>
    <source>
        <strain evidence="1">Houghton</strain>
    </source>
</reference>
<reference evidence="1" key="1">
    <citation type="submission" date="2013-10" db="EMBL/GenBank/DDBJ databases">
        <title>Genomic analysis of the causative agents of coccidiosis in chickens.</title>
        <authorList>
            <person name="Reid A.J."/>
            <person name="Blake D."/>
            <person name="Billington K."/>
            <person name="Browne H."/>
            <person name="Dunn M."/>
            <person name="Hung S."/>
            <person name="Kawahara F."/>
            <person name="Miranda-Saavedra D."/>
            <person name="Mourier T."/>
            <person name="Nagra H."/>
            <person name="Otto T.D."/>
            <person name="Rawlings N."/>
            <person name="Sanchez A."/>
            <person name="Sanders M."/>
            <person name="Subramaniam C."/>
            <person name="Tay Y."/>
            <person name="Dear P."/>
            <person name="Doerig C."/>
            <person name="Gruber A."/>
            <person name="Parkinson J."/>
            <person name="Shirley M."/>
            <person name="Wan K.L."/>
            <person name="Berriman M."/>
            <person name="Tomley F."/>
            <person name="Pain A."/>
        </authorList>
    </citation>
    <scope>NUCLEOTIDE SEQUENCE [LARGE SCALE GENOMIC DNA]</scope>
    <source>
        <strain evidence="1">Houghton</strain>
    </source>
</reference>
<dbReference type="AlphaFoldDB" id="U6KAZ9"/>
<evidence type="ECO:0000313" key="1">
    <source>
        <dbReference type="EMBL" id="CDJ33966.1"/>
    </source>
</evidence>
<dbReference type="EMBL" id="HG685889">
    <property type="protein sequence ID" value="CDJ33966.1"/>
    <property type="molecule type" value="Genomic_DNA"/>
</dbReference>
<dbReference type="GeneID" id="25382989"/>
<keyword evidence="2" id="KW-1185">Reference proteome</keyword>
<accession>U6KAZ9</accession>
<dbReference type="Proteomes" id="UP000030744">
    <property type="component" value="Unassembled WGS sequence"/>
</dbReference>
<name>U6KAZ9_9EIME</name>